<dbReference type="AlphaFoldDB" id="A0A5B0LZJ9"/>
<dbReference type="Proteomes" id="UP000324748">
    <property type="component" value="Unassembled WGS sequence"/>
</dbReference>
<protein>
    <submittedName>
        <fullName evidence="1">Uncharacterized protein</fullName>
    </submittedName>
</protein>
<gene>
    <name evidence="1" type="ORF">PGT21_032500</name>
</gene>
<reference evidence="1 2" key="1">
    <citation type="submission" date="2019-05" db="EMBL/GenBank/DDBJ databases">
        <title>Emergence of the Ug99 lineage of the wheat stem rust pathogen through somatic hybridization.</title>
        <authorList>
            <person name="Li F."/>
            <person name="Upadhyaya N.M."/>
            <person name="Sperschneider J."/>
            <person name="Matny O."/>
            <person name="Nguyen-Phuc H."/>
            <person name="Mago R."/>
            <person name="Raley C."/>
            <person name="Miller M.E."/>
            <person name="Silverstein K.A.T."/>
            <person name="Henningsen E."/>
            <person name="Hirsch C.D."/>
            <person name="Visser B."/>
            <person name="Pretorius Z.A."/>
            <person name="Steffenson B.J."/>
            <person name="Schwessinger B."/>
            <person name="Dodds P.N."/>
            <person name="Figueroa M."/>
        </authorList>
    </citation>
    <scope>NUCLEOTIDE SEQUENCE [LARGE SCALE GENOMIC DNA]</scope>
    <source>
        <strain evidence="1">21-0</strain>
    </source>
</reference>
<accession>A0A5B0LZJ9</accession>
<sequence length="80" mass="8725">MGRCAISAINVSVEEVGFLLSHFSISPAYRASKKGSILSFSAGISQYPSMLAQKYATSYERYQVDVVYRRSGVLLAAQTP</sequence>
<name>A0A5B0LZJ9_PUCGR</name>
<proteinExistence type="predicted"/>
<dbReference type="EMBL" id="VSWC01000183">
    <property type="protein sequence ID" value="KAA1069741.1"/>
    <property type="molecule type" value="Genomic_DNA"/>
</dbReference>
<evidence type="ECO:0000313" key="1">
    <source>
        <dbReference type="EMBL" id="KAA1069741.1"/>
    </source>
</evidence>
<comment type="caution">
    <text evidence="1">The sequence shown here is derived from an EMBL/GenBank/DDBJ whole genome shotgun (WGS) entry which is preliminary data.</text>
</comment>
<organism evidence="1 2">
    <name type="scientific">Puccinia graminis f. sp. tritici</name>
    <dbReference type="NCBI Taxonomy" id="56615"/>
    <lineage>
        <taxon>Eukaryota</taxon>
        <taxon>Fungi</taxon>
        <taxon>Dikarya</taxon>
        <taxon>Basidiomycota</taxon>
        <taxon>Pucciniomycotina</taxon>
        <taxon>Pucciniomycetes</taxon>
        <taxon>Pucciniales</taxon>
        <taxon>Pucciniaceae</taxon>
        <taxon>Puccinia</taxon>
    </lineage>
</organism>
<keyword evidence="2" id="KW-1185">Reference proteome</keyword>
<evidence type="ECO:0000313" key="2">
    <source>
        <dbReference type="Proteomes" id="UP000324748"/>
    </source>
</evidence>